<keyword evidence="5" id="KW-0805">Transcription regulation</keyword>
<evidence type="ECO:0000256" key="8">
    <source>
        <dbReference type="SAM" id="MobiDB-lite"/>
    </source>
</evidence>
<dbReference type="Gene3D" id="1.10.10.60">
    <property type="entry name" value="Homeodomain-like"/>
    <property type="match status" value="1"/>
</dbReference>
<dbReference type="InterPro" id="IPR003593">
    <property type="entry name" value="AAA+_ATPase"/>
</dbReference>
<feature type="domain" description="Sigma-54 factor interaction" evidence="9">
    <location>
        <begin position="154"/>
        <end position="383"/>
    </location>
</feature>
<dbReference type="PANTHER" id="PTHR32071:SF81">
    <property type="entry name" value="PROPIONATE CATABOLISM OPERON REGULATORY PROTEIN"/>
    <property type="match status" value="1"/>
</dbReference>
<dbReference type="InterPro" id="IPR025943">
    <property type="entry name" value="Sigma_54_int_dom_ATP-bd_2"/>
</dbReference>
<comment type="caution">
    <text evidence="11">The sequence shown here is derived from an EMBL/GenBank/DDBJ whole genome shotgun (WGS) entry which is preliminary data.</text>
</comment>
<keyword evidence="6" id="KW-0804">Transcription</keyword>
<evidence type="ECO:0000256" key="4">
    <source>
        <dbReference type="ARBA" id="ARBA00023012"/>
    </source>
</evidence>
<dbReference type="PROSITE" id="PS50045">
    <property type="entry name" value="SIGMA54_INTERACT_4"/>
    <property type="match status" value="1"/>
</dbReference>
<dbReference type="InterPro" id="IPR058031">
    <property type="entry name" value="AAA_lid_NorR"/>
</dbReference>
<dbReference type="FunFam" id="3.40.50.2300:FF:000018">
    <property type="entry name" value="DNA-binding transcriptional regulator NtrC"/>
    <property type="match status" value="1"/>
</dbReference>
<dbReference type="PROSITE" id="PS00676">
    <property type="entry name" value="SIGMA54_INTERACT_2"/>
    <property type="match status" value="1"/>
</dbReference>
<accession>A0AAW9S809</accession>
<dbReference type="SMART" id="SM00448">
    <property type="entry name" value="REC"/>
    <property type="match status" value="1"/>
</dbReference>
<dbReference type="Pfam" id="PF00158">
    <property type="entry name" value="Sigma54_activat"/>
    <property type="match status" value="1"/>
</dbReference>
<dbReference type="FunFam" id="3.40.50.300:FF:000006">
    <property type="entry name" value="DNA-binding transcriptional regulator NtrC"/>
    <property type="match status" value="1"/>
</dbReference>
<feature type="compositionally biased region" description="Polar residues" evidence="8">
    <location>
        <begin position="129"/>
        <end position="146"/>
    </location>
</feature>
<dbReference type="Pfam" id="PF02954">
    <property type="entry name" value="HTH_8"/>
    <property type="match status" value="1"/>
</dbReference>
<feature type="region of interest" description="Disordered" evidence="8">
    <location>
        <begin position="124"/>
        <end position="155"/>
    </location>
</feature>
<dbReference type="GO" id="GO:0043565">
    <property type="term" value="F:sequence-specific DNA binding"/>
    <property type="evidence" value="ECO:0007669"/>
    <property type="project" value="InterPro"/>
</dbReference>
<dbReference type="SMART" id="SM00382">
    <property type="entry name" value="AAA"/>
    <property type="match status" value="1"/>
</dbReference>
<evidence type="ECO:0000256" key="3">
    <source>
        <dbReference type="ARBA" id="ARBA00022840"/>
    </source>
</evidence>
<evidence type="ECO:0000256" key="7">
    <source>
        <dbReference type="PROSITE-ProRule" id="PRU00169"/>
    </source>
</evidence>
<dbReference type="Gene3D" id="1.10.8.60">
    <property type="match status" value="1"/>
</dbReference>
<dbReference type="PROSITE" id="PS50110">
    <property type="entry name" value="RESPONSE_REGULATORY"/>
    <property type="match status" value="1"/>
</dbReference>
<dbReference type="GO" id="GO:0006355">
    <property type="term" value="P:regulation of DNA-templated transcription"/>
    <property type="evidence" value="ECO:0007669"/>
    <property type="project" value="InterPro"/>
</dbReference>
<dbReference type="AlphaFoldDB" id="A0AAW9S809"/>
<dbReference type="CDD" id="cd00009">
    <property type="entry name" value="AAA"/>
    <property type="match status" value="1"/>
</dbReference>
<dbReference type="Proteomes" id="UP001403385">
    <property type="component" value="Unassembled WGS sequence"/>
</dbReference>
<evidence type="ECO:0000256" key="5">
    <source>
        <dbReference type="ARBA" id="ARBA00023015"/>
    </source>
</evidence>
<proteinExistence type="predicted"/>
<feature type="domain" description="Response regulatory" evidence="10">
    <location>
        <begin position="3"/>
        <end position="117"/>
    </location>
</feature>
<evidence type="ECO:0000256" key="1">
    <source>
        <dbReference type="ARBA" id="ARBA00022553"/>
    </source>
</evidence>
<name>A0AAW9S809_9BACT</name>
<keyword evidence="3" id="KW-0067">ATP-binding</keyword>
<reference evidence="11 12" key="1">
    <citation type="submission" date="2024-04" db="EMBL/GenBank/DDBJ databases">
        <title>Novel genus in family Flammeovirgaceae.</title>
        <authorList>
            <person name="Nguyen T.H."/>
            <person name="Vuong T.Q."/>
            <person name="Le H."/>
            <person name="Kim S.-G."/>
        </authorList>
    </citation>
    <scope>NUCLEOTIDE SEQUENCE [LARGE SCALE GENOMIC DNA]</scope>
    <source>
        <strain evidence="11 12">JCM 23209</strain>
    </source>
</reference>
<dbReference type="Pfam" id="PF25601">
    <property type="entry name" value="AAA_lid_14"/>
    <property type="match status" value="1"/>
</dbReference>
<dbReference type="InterPro" id="IPR009057">
    <property type="entry name" value="Homeodomain-like_sf"/>
</dbReference>
<dbReference type="Gene3D" id="3.40.50.300">
    <property type="entry name" value="P-loop containing nucleotide triphosphate hydrolases"/>
    <property type="match status" value="1"/>
</dbReference>
<dbReference type="RefSeq" id="WP_346821327.1">
    <property type="nucleotide sequence ID" value="NZ_JBDKWZ010000006.1"/>
</dbReference>
<keyword evidence="4" id="KW-0902">Two-component regulatory system</keyword>
<evidence type="ECO:0000259" key="9">
    <source>
        <dbReference type="PROSITE" id="PS50045"/>
    </source>
</evidence>
<dbReference type="InterPro" id="IPR027417">
    <property type="entry name" value="P-loop_NTPase"/>
</dbReference>
<dbReference type="InterPro" id="IPR001789">
    <property type="entry name" value="Sig_transdc_resp-reg_receiver"/>
</dbReference>
<protein>
    <submittedName>
        <fullName evidence="11">Sigma-54 dependent transcriptional regulator</fullName>
    </submittedName>
</protein>
<feature type="modified residue" description="4-aspartylphosphate" evidence="7">
    <location>
        <position position="52"/>
    </location>
</feature>
<dbReference type="PROSITE" id="PS00675">
    <property type="entry name" value="SIGMA54_INTERACT_1"/>
    <property type="match status" value="1"/>
</dbReference>
<keyword evidence="1 7" id="KW-0597">Phosphoprotein</keyword>
<dbReference type="EMBL" id="JBDKWZ010000006">
    <property type="protein sequence ID" value="MEN7548548.1"/>
    <property type="molecule type" value="Genomic_DNA"/>
</dbReference>
<keyword evidence="12" id="KW-1185">Reference proteome</keyword>
<evidence type="ECO:0000313" key="11">
    <source>
        <dbReference type="EMBL" id="MEN7548548.1"/>
    </source>
</evidence>
<dbReference type="SUPFAM" id="SSF46689">
    <property type="entry name" value="Homeodomain-like"/>
    <property type="match status" value="1"/>
</dbReference>
<dbReference type="GO" id="GO:0000160">
    <property type="term" value="P:phosphorelay signal transduction system"/>
    <property type="evidence" value="ECO:0007669"/>
    <property type="project" value="UniProtKB-KW"/>
</dbReference>
<evidence type="ECO:0000256" key="6">
    <source>
        <dbReference type="ARBA" id="ARBA00023163"/>
    </source>
</evidence>
<evidence type="ECO:0000313" key="12">
    <source>
        <dbReference type="Proteomes" id="UP001403385"/>
    </source>
</evidence>
<dbReference type="InterPro" id="IPR002078">
    <property type="entry name" value="Sigma_54_int"/>
</dbReference>
<organism evidence="11 12">
    <name type="scientific">Rapidithrix thailandica</name>
    <dbReference type="NCBI Taxonomy" id="413964"/>
    <lineage>
        <taxon>Bacteria</taxon>
        <taxon>Pseudomonadati</taxon>
        <taxon>Bacteroidota</taxon>
        <taxon>Cytophagia</taxon>
        <taxon>Cytophagales</taxon>
        <taxon>Flammeovirgaceae</taxon>
        <taxon>Rapidithrix</taxon>
    </lineage>
</organism>
<dbReference type="SUPFAM" id="SSF52172">
    <property type="entry name" value="CheY-like"/>
    <property type="match status" value="1"/>
</dbReference>
<dbReference type="InterPro" id="IPR002197">
    <property type="entry name" value="HTH_Fis"/>
</dbReference>
<dbReference type="GO" id="GO:0005524">
    <property type="term" value="F:ATP binding"/>
    <property type="evidence" value="ECO:0007669"/>
    <property type="project" value="UniProtKB-KW"/>
</dbReference>
<dbReference type="Gene3D" id="3.40.50.2300">
    <property type="match status" value="1"/>
</dbReference>
<evidence type="ECO:0000259" key="10">
    <source>
        <dbReference type="PROSITE" id="PS50110"/>
    </source>
</evidence>
<dbReference type="InterPro" id="IPR025662">
    <property type="entry name" value="Sigma_54_int_dom_ATP-bd_1"/>
</dbReference>
<evidence type="ECO:0000256" key="2">
    <source>
        <dbReference type="ARBA" id="ARBA00022741"/>
    </source>
</evidence>
<gene>
    <name evidence="11" type="ORF">AAG747_11545</name>
</gene>
<dbReference type="SUPFAM" id="SSF52540">
    <property type="entry name" value="P-loop containing nucleoside triphosphate hydrolases"/>
    <property type="match status" value="1"/>
</dbReference>
<keyword evidence="2" id="KW-0547">Nucleotide-binding</keyword>
<sequence length="470" mass="52975">MKKILIIDDDPTFRLMLKTFLSKKNYNITDVSSAKDCVKLLQSERYDLILTDFRLPDLDGLELLQKIKSISPGTPVIIMTGYGEIRMAVKSMKYGAFDYVTKPINPDEILLIINNALQKKIIEKEEKPVSNSSRPAPGTGSSPQKTNLKDREFVKGSSSSASQILKYIDLVSPTNMSVIVQGESGTGKEYVSRMIHQNSKRADAPFIAIDCGALSKDLAGSELFGHIKGSFTGALGDKTGQFEAANGGTLFLDEIGNLSYDIQVKLLRAIQERRIRKLGSNKDIEVDVRIIAATNEDLLLAVQNGDFREDLYHRINEFKIEVPPLRERKEDIEIFAQHFLDEANAELEKDITGFDQDVLDVLYTYSWPGNLREFKNVVKRAVLLCQEEIITMPCIPQEVTSEDRNDLLTVEKGNIPSDSVDLKAIQEKNERELIINTLKKTSYNKSKTARLLNIDRKTLYNKLKLYEISI</sequence>
<dbReference type="PRINTS" id="PR01590">
    <property type="entry name" value="HTHFIS"/>
</dbReference>
<dbReference type="InterPro" id="IPR011006">
    <property type="entry name" value="CheY-like_superfamily"/>
</dbReference>
<dbReference type="Pfam" id="PF00072">
    <property type="entry name" value="Response_reg"/>
    <property type="match status" value="1"/>
</dbReference>
<dbReference type="PANTHER" id="PTHR32071">
    <property type="entry name" value="TRANSCRIPTIONAL REGULATORY PROTEIN"/>
    <property type="match status" value="1"/>
</dbReference>